<dbReference type="OMA" id="YPMHQSV"/>
<dbReference type="InterPro" id="IPR036770">
    <property type="entry name" value="Ankyrin_rpt-contain_sf"/>
</dbReference>
<evidence type="ECO:0000259" key="9">
    <source>
        <dbReference type="Pfam" id="PF11904"/>
    </source>
</evidence>
<evidence type="ECO:0000256" key="5">
    <source>
        <dbReference type="ARBA" id="ARBA00023136"/>
    </source>
</evidence>
<keyword evidence="2" id="KW-0677">Repeat</keyword>
<dbReference type="Pfam" id="PF12796">
    <property type="entry name" value="Ank_2"/>
    <property type="match status" value="1"/>
</dbReference>
<evidence type="ECO:0000256" key="1">
    <source>
        <dbReference type="ARBA" id="ARBA00004586"/>
    </source>
</evidence>
<dbReference type="SMART" id="SM00248">
    <property type="entry name" value="ANK"/>
    <property type="match status" value="3"/>
</dbReference>
<keyword evidence="4 8" id="KW-0040">ANK repeat</keyword>
<comment type="function">
    <text evidence="7">Acts as a molecular chaperone for G protein-coupled receptors, regulating their biogenesis and exit from the ER.</text>
</comment>
<dbReference type="EMBL" id="UYRX01000141">
    <property type="protein sequence ID" value="VDK75316.1"/>
    <property type="molecule type" value="Genomic_DNA"/>
</dbReference>
<dbReference type="STRING" id="42156.A0A3P6SKF5"/>
<dbReference type="PROSITE" id="PS50297">
    <property type="entry name" value="ANK_REP_REGION"/>
    <property type="match status" value="1"/>
</dbReference>
<dbReference type="AlphaFoldDB" id="A0A3P6SKF5"/>
<keyword evidence="3" id="KW-0256">Endoplasmic reticulum</keyword>
<dbReference type="Proteomes" id="UP000277928">
    <property type="component" value="Unassembled WGS sequence"/>
</dbReference>
<dbReference type="SUPFAM" id="SSF48403">
    <property type="entry name" value="Ankyrin repeat"/>
    <property type="match status" value="1"/>
</dbReference>
<evidence type="ECO:0000313" key="11">
    <source>
        <dbReference type="Proteomes" id="UP000277928"/>
    </source>
</evidence>
<dbReference type="InterPro" id="IPR055285">
    <property type="entry name" value="ANKRD13_C"/>
</dbReference>
<dbReference type="GO" id="GO:0005102">
    <property type="term" value="F:signaling receptor binding"/>
    <property type="evidence" value="ECO:0007669"/>
    <property type="project" value="TreeGrafter"/>
</dbReference>
<dbReference type="InterPro" id="IPR021832">
    <property type="entry name" value="ANKRD13"/>
</dbReference>
<keyword evidence="11" id="KW-1185">Reference proteome</keyword>
<feature type="domain" description="Ankyrin repeat" evidence="9">
    <location>
        <begin position="399"/>
        <end position="465"/>
    </location>
</feature>
<dbReference type="InterPro" id="IPR002110">
    <property type="entry name" value="Ankyrin_rpt"/>
</dbReference>
<dbReference type="OrthoDB" id="1585644at2759"/>
<accession>A0A3P6SKF5</accession>
<organism evidence="10 11">
    <name type="scientific">Litomosoides sigmodontis</name>
    <name type="common">Filarial nematode worm</name>
    <dbReference type="NCBI Taxonomy" id="42156"/>
    <lineage>
        <taxon>Eukaryota</taxon>
        <taxon>Metazoa</taxon>
        <taxon>Ecdysozoa</taxon>
        <taxon>Nematoda</taxon>
        <taxon>Chromadorea</taxon>
        <taxon>Rhabditida</taxon>
        <taxon>Spirurina</taxon>
        <taxon>Spiruromorpha</taxon>
        <taxon>Filarioidea</taxon>
        <taxon>Onchocercidae</taxon>
        <taxon>Litomosoides</taxon>
    </lineage>
</organism>
<feature type="repeat" description="ANK" evidence="8">
    <location>
        <begin position="99"/>
        <end position="131"/>
    </location>
</feature>
<evidence type="ECO:0000256" key="6">
    <source>
        <dbReference type="ARBA" id="ARBA00023186"/>
    </source>
</evidence>
<dbReference type="Gene3D" id="1.25.40.20">
    <property type="entry name" value="Ankyrin repeat-containing domain"/>
    <property type="match status" value="1"/>
</dbReference>
<evidence type="ECO:0000313" key="10">
    <source>
        <dbReference type="EMBL" id="VDK75316.1"/>
    </source>
</evidence>
<dbReference type="PROSITE" id="PS50088">
    <property type="entry name" value="ANK_REPEAT"/>
    <property type="match status" value="1"/>
</dbReference>
<evidence type="ECO:0000256" key="4">
    <source>
        <dbReference type="ARBA" id="ARBA00023043"/>
    </source>
</evidence>
<feature type="domain" description="Ankyrin repeat" evidence="9">
    <location>
        <begin position="215"/>
        <end position="357"/>
    </location>
</feature>
<dbReference type="Pfam" id="PF11904">
    <property type="entry name" value="ANKRD13_C"/>
    <property type="match status" value="2"/>
</dbReference>
<comment type="subcellular location">
    <subcellularLocation>
        <location evidence="1">Endoplasmic reticulum membrane</location>
    </subcellularLocation>
</comment>
<evidence type="ECO:0000256" key="2">
    <source>
        <dbReference type="ARBA" id="ARBA00022737"/>
    </source>
</evidence>
<name>A0A3P6SKF5_LITSI</name>
<keyword evidence="6" id="KW-0143">Chaperone</keyword>
<dbReference type="GO" id="GO:0005789">
    <property type="term" value="C:endoplasmic reticulum membrane"/>
    <property type="evidence" value="ECO:0007669"/>
    <property type="project" value="UniProtKB-SubCell"/>
</dbReference>
<gene>
    <name evidence="10" type="ORF">NLS_LOCUS2853</name>
</gene>
<dbReference type="PANTHER" id="PTHR12447:SF25">
    <property type="entry name" value="ANKYRIN REPEAT DOMAIN-CONTAINING PROTEIN 13C"/>
    <property type="match status" value="1"/>
</dbReference>
<evidence type="ECO:0000256" key="7">
    <source>
        <dbReference type="ARBA" id="ARBA00037107"/>
    </source>
</evidence>
<proteinExistence type="predicted"/>
<dbReference type="PANTHER" id="PTHR12447">
    <property type="entry name" value="ANKYRIN REPEAT DOMAIN-CONTAINING PROTEIN 13"/>
    <property type="match status" value="1"/>
</dbReference>
<keyword evidence="5" id="KW-0472">Membrane</keyword>
<reference evidence="10 11" key="1">
    <citation type="submission" date="2018-08" db="EMBL/GenBank/DDBJ databases">
        <authorList>
            <person name="Laetsch R D."/>
            <person name="Stevens L."/>
            <person name="Kumar S."/>
            <person name="Blaxter L. M."/>
        </authorList>
    </citation>
    <scope>NUCLEOTIDE SEQUENCE [LARGE SCALE GENOMIC DNA]</scope>
</reference>
<protein>
    <recommendedName>
        <fullName evidence="9">Ankyrin repeat domain-containing protein</fullName>
    </recommendedName>
</protein>
<evidence type="ECO:0000256" key="3">
    <source>
        <dbReference type="ARBA" id="ARBA00022824"/>
    </source>
</evidence>
<sequence>MHHTTLLHACTLGDDRFRSIRVFHDIVIAQIITSASHYKHDALLFIDKIYVTLLGLMTEAEKYPLHRAAFFNDTQSIARLINDGFIFNLCADLNLQDLQGNTALHISTMLGHREATAVLLAHNAPVKSKNNEGWNSLMEAVSYGDRQTISAMLRKLKAQSRENIAARKPHLLKILSEFDDFYLELRWDFQSWLPLLTKVLPSDVCKIYKCGTNLRLDTTMVDFTDLTWERGDISFIFASDPDGSKDQLLILDHEAKVFQRMRHEASEAELDEEIDVLMSSDIVSAQMSTKPIVFERAISGWIFKHEKLEQVGDYNAVYYTVNGMSLITRKRREHLTAEDIKKNKAFMQGLAVGLLMTEDEFISLQHRKSLPPPRRMATTWEEYIGAAAGFAPSLGRTQAEDFPLSIDVLLDVLETVAPFKHFDKLRCFCKMKLPPGFPVRVEIPILPTISAKVTFQKFMFRNDLTPKMFRVPKSYQEDANRFPDL</sequence>
<dbReference type="GO" id="GO:0006621">
    <property type="term" value="P:protein retention in ER lumen"/>
    <property type="evidence" value="ECO:0007669"/>
    <property type="project" value="TreeGrafter"/>
</dbReference>
<evidence type="ECO:0000256" key="8">
    <source>
        <dbReference type="PROSITE-ProRule" id="PRU00023"/>
    </source>
</evidence>